<evidence type="ECO:0000256" key="1">
    <source>
        <dbReference type="SAM" id="Coils"/>
    </source>
</evidence>
<gene>
    <name evidence="3" type="ORF">E5161_00155</name>
</gene>
<evidence type="ECO:0000256" key="2">
    <source>
        <dbReference type="SAM" id="Phobius"/>
    </source>
</evidence>
<dbReference type="Proteomes" id="UP000309673">
    <property type="component" value="Unassembled WGS sequence"/>
</dbReference>
<reference evidence="3 4" key="1">
    <citation type="submission" date="2019-04" db="EMBL/GenBank/DDBJ databases">
        <title>Cohnella sp. nov., isolated from soil.</title>
        <authorList>
            <person name="Kim W."/>
        </authorList>
    </citation>
    <scope>NUCLEOTIDE SEQUENCE [LARGE SCALE GENOMIC DNA]</scope>
    <source>
        <strain evidence="3 4">CAU 1483</strain>
    </source>
</reference>
<feature type="transmembrane region" description="Helical" evidence="2">
    <location>
        <begin position="40"/>
        <end position="61"/>
    </location>
</feature>
<dbReference type="OrthoDB" id="2935100at2"/>
<keyword evidence="1" id="KW-0175">Coiled coil</keyword>
<keyword evidence="2" id="KW-0812">Transmembrane</keyword>
<evidence type="ECO:0000313" key="4">
    <source>
        <dbReference type="Proteomes" id="UP000309673"/>
    </source>
</evidence>
<feature type="coiled-coil region" evidence="1">
    <location>
        <begin position="90"/>
        <end position="121"/>
    </location>
</feature>
<protein>
    <submittedName>
        <fullName evidence="3">Uncharacterized protein</fullName>
    </submittedName>
</protein>
<sequence length="245" mass="27947">MTGTKMFKLLGLIVGVVAANVVLQSPGFIGIKIGENALQTATGVTFLLASGIALVYGIYVIQFKPAAAIPLKRIRTHEDYVEALNRYKRVKVLESDVELALDQLERLHKKKESLFDVLQERFEPDELSYKKFAAVIQEVEKLVFLNVRSLLNRLSIFDENEYKRVMGHQPAKYSAAVLEEKTILYNEFMTFIRSSLDTNEEILLKLEKLLVEISRLDSLEPGDIENMTGMREIDALIKQTKFYKQ</sequence>
<keyword evidence="2" id="KW-1133">Transmembrane helix</keyword>
<keyword evidence="4" id="KW-1185">Reference proteome</keyword>
<dbReference type="RefSeq" id="WP_136775582.1">
    <property type="nucleotide sequence ID" value="NZ_SUPK01000001.1"/>
</dbReference>
<accession>A0A4U0FG44</accession>
<keyword evidence="2" id="KW-0472">Membrane</keyword>
<dbReference type="AlphaFoldDB" id="A0A4U0FG44"/>
<dbReference type="EMBL" id="SUPK01000001">
    <property type="protein sequence ID" value="TJY43861.1"/>
    <property type="molecule type" value="Genomic_DNA"/>
</dbReference>
<proteinExistence type="predicted"/>
<evidence type="ECO:0000313" key="3">
    <source>
        <dbReference type="EMBL" id="TJY43861.1"/>
    </source>
</evidence>
<organism evidence="3 4">
    <name type="scientific">Cohnella pontilimi</name>
    <dbReference type="NCBI Taxonomy" id="2564100"/>
    <lineage>
        <taxon>Bacteria</taxon>
        <taxon>Bacillati</taxon>
        <taxon>Bacillota</taxon>
        <taxon>Bacilli</taxon>
        <taxon>Bacillales</taxon>
        <taxon>Paenibacillaceae</taxon>
        <taxon>Cohnella</taxon>
    </lineage>
</organism>
<comment type="caution">
    <text evidence="3">The sequence shown here is derived from an EMBL/GenBank/DDBJ whole genome shotgun (WGS) entry which is preliminary data.</text>
</comment>
<name>A0A4U0FG44_9BACL</name>